<dbReference type="Proteomes" id="UP000050424">
    <property type="component" value="Unassembled WGS sequence"/>
</dbReference>
<dbReference type="InterPro" id="IPR035994">
    <property type="entry name" value="Nucleoside_phosphorylase_sf"/>
</dbReference>
<dbReference type="PANTHER" id="PTHR46082:SF11">
    <property type="entry name" value="AAA+ ATPASE DOMAIN-CONTAINING PROTEIN-RELATED"/>
    <property type="match status" value="1"/>
</dbReference>
<dbReference type="AlphaFoldDB" id="A0A0P7BRD4"/>
<proteinExistence type="predicted"/>
<evidence type="ECO:0008006" key="4">
    <source>
        <dbReference type="Google" id="ProtNLM"/>
    </source>
</evidence>
<dbReference type="OrthoDB" id="1577640at2759"/>
<comment type="caution">
    <text evidence="2">The sequence shown here is derived from an EMBL/GenBank/DDBJ whole genome shotgun (WGS) entry which is preliminary data.</text>
</comment>
<dbReference type="GO" id="GO:0003824">
    <property type="term" value="F:catalytic activity"/>
    <property type="evidence" value="ECO:0007669"/>
    <property type="project" value="InterPro"/>
</dbReference>
<feature type="region of interest" description="Disordered" evidence="1">
    <location>
        <begin position="405"/>
        <end position="424"/>
    </location>
</feature>
<dbReference type="InterPro" id="IPR053137">
    <property type="entry name" value="NLR-like"/>
</dbReference>
<sequence>MSQADAKHGNSEYTVGWICALQTEHVAAKAFLDERHEGPENRLKNDNNSYTLGRIGGHNVAIACLPKGEYGIASATGVAKDMLHSFSNIKIGLMVGLGGGAPTKKYDIRLGDVVVSSPFNGQGGVVQYDFGRAIQDQEFQPTMHLDKPPEFIRTAVSDLETEHEMNGHQFEETINDVLDKYPRLRRNYKRPDPSSDKLYKSHIIHLFDNEGDCAKTCGVDASKLVARPARTEADDNPTIHYGLVASGSLLMKDALKRDKLAEQSKVLCFETEAAGLMNRFPCLVIRGICSYSDSHTNKEWQGYAAMTAAAYAKALLLQIPPSKIEHEEIFVEDSADVYGVVVSTRTKVDTVDSHSKTKEDREFLDWISNIPRDSPQSDIFGDESQKSVNGVRILRSIKHGTADARLHRSARAFPEQEGQSSPQY</sequence>
<dbReference type="EMBL" id="LKCW01000027">
    <property type="protein sequence ID" value="KPM43779.1"/>
    <property type="molecule type" value="Genomic_DNA"/>
</dbReference>
<evidence type="ECO:0000256" key="1">
    <source>
        <dbReference type="SAM" id="MobiDB-lite"/>
    </source>
</evidence>
<dbReference type="Gene3D" id="3.40.50.1580">
    <property type="entry name" value="Nucleoside phosphorylase domain"/>
    <property type="match status" value="1"/>
</dbReference>
<dbReference type="STRING" id="78410.A0A0P7BRD4"/>
<keyword evidence="3" id="KW-1185">Reference proteome</keyword>
<dbReference type="GO" id="GO:0009116">
    <property type="term" value="P:nucleoside metabolic process"/>
    <property type="evidence" value="ECO:0007669"/>
    <property type="project" value="InterPro"/>
</dbReference>
<protein>
    <recommendedName>
        <fullName evidence="4">Nucleoside phosphorylase domain-containing protein</fullName>
    </recommendedName>
</protein>
<gene>
    <name evidence="2" type="ORF">AK830_g2808</name>
</gene>
<evidence type="ECO:0000313" key="2">
    <source>
        <dbReference type="EMBL" id="KPM43779.1"/>
    </source>
</evidence>
<dbReference type="PANTHER" id="PTHR46082">
    <property type="entry name" value="ATP/GTP-BINDING PROTEIN-RELATED"/>
    <property type="match status" value="1"/>
</dbReference>
<evidence type="ECO:0000313" key="3">
    <source>
        <dbReference type="Proteomes" id="UP000050424"/>
    </source>
</evidence>
<dbReference type="SUPFAM" id="SSF53167">
    <property type="entry name" value="Purine and uridine phosphorylases"/>
    <property type="match status" value="1"/>
</dbReference>
<accession>A0A0P7BRD4</accession>
<name>A0A0P7BRD4_9HYPO</name>
<reference evidence="2 3" key="1">
    <citation type="submission" date="2015-09" db="EMBL/GenBank/DDBJ databases">
        <title>Draft genome of a European isolate of the apple canker pathogen Neonectria ditissima.</title>
        <authorList>
            <person name="Gomez-Cortecero A."/>
            <person name="Harrison R.J."/>
            <person name="Armitage A.D."/>
        </authorList>
    </citation>
    <scope>NUCLEOTIDE SEQUENCE [LARGE SCALE GENOMIC DNA]</scope>
    <source>
        <strain evidence="2 3">R09/05</strain>
    </source>
</reference>
<organism evidence="2 3">
    <name type="scientific">Neonectria ditissima</name>
    <dbReference type="NCBI Taxonomy" id="78410"/>
    <lineage>
        <taxon>Eukaryota</taxon>
        <taxon>Fungi</taxon>
        <taxon>Dikarya</taxon>
        <taxon>Ascomycota</taxon>
        <taxon>Pezizomycotina</taxon>
        <taxon>Sordariomycetes</taxon>
        <taxon>Hypocreomycetidae</taxon>
        <taxon>Hypocreales</taxon>
        <taxon>Nectriaceae</taxon>
        <taxon>Neonectria</taxon>
    </lineage>
</organism>